<feature type="non-terminal residue" evidence="2">
    <location>
        <position position="1"/>
    </location>
</feature>
<comment type="caution">
    <text evidence="2">The sequence shown here is derived from an EMBL/GenBank/DDBJ whole genome shotgun (WGS) entry which is preliminary data.</text>
</comment>
<protein>
    <submittedName>
        <fullName evidence="2">Polygalacturonase-like</fullName>
    </submittedName>
</protein>
<feature type="region of interest" description="Disordered" evidence="1">
    <location>
        <begin position="26"/>
        <end position="46"/>
    </location>
</feature>
<evidence type="ECO:0000256" key="1">
    <source>
        <dbReference type="SAM" id="MobiDB-lite"/>
    </source>
</evidence>
<evidence type="ECO:0000313" key="2">
    <source>
        <dbReference type="EMBL" id="MCH82102.1"/>
    </source>
</evidence>
<organism evidence="2 3">
    <name type="scientific">Trifolium medium</name>
    <dbReference type="NCBI Taxonomy" id="97028"/>
    <lineage>
        <taxon>Eukaryota</taxon>
        <taxon>Viridiplantae</taxon>
        <taxon>Streptophyta</taxon>
        <taxon>Embryophyta</taxon>
        <taxon>Tracheophyta</taxon>
        <taxon>Spermatophyta</taxon>
        <taxon>Magnoliopsida</taxon>
        <taxon>eudicotyledons</taxon>
        <taxon>Gunneridae</taxon>
        <taxon>Pentapetalae</taxon>
        <taxon>rosids</taxon>
        <taxon>fabids</taxon>
        <taxon>Fabales</taxon>
        <taxon>Fabaceae</taxon>
        <taxon>Papilionoideae</taxon>
        <taxon>50 kb inversion clade</taxon>
        <taxon>NPAAA clade</taxon>
        <taxon>Hologalegina</taxon>
        <taxon>IRL clade</taxon>
        <taxon>Trifolieae</taxon>
        <taxon>Trifolium</taxon>
    </lineage>
</organism>
<dbReference type="EMBL" id="LXQA010003209">
    <property type="protein sequence ID" value="MCH82102.1"/>
    <property type="molecule type" value="Genomic_DNA"/>
</dbReference>
<reference evidence="2 3" key="1">
    <citation type="journal article" date="2018" name="Front. Plant Sci.">
        <title>Red Clover (Trifolium pratense) and Zigzag Clover (T. medium) - A Picture of Genomic Similarities and Differences.</title>
        <authorList>
            <person name="Dluhosova J."/>
            <person name="Istvanek J."/>
            <person name="Nedelnik J."/>
            <person name="Repkova J."/>
        </authorList>
    </citation>
    <scope>NUCLEOTIDE SEQUENCE [LARGE SCALE GENOMIC DNA]</scope>
    <source>
        <strain evidence="3">cv. 10/8</strain>
        <tissue evidence="2">Leaf</tissue>
    </source>
</reference>
<feature type="compositionally biased region" description="Polar residues" evidence="1">
    <location>
        <begin position="29"/>
        <end position="38"/>
    </location>
</feature>
<name>A0A392M3Y2_9FABA</name>
<accession>A0A392M3Y2</accession>
<dbReference type="AlphaFoldDB" id="A0A392M3Y2"/>
<gene>
    <name evidence="2" type="ORF">A2U01_0002899</name>
</gene>
<dbReference type="Proteomes" id="UP000265520">
    <property type="component" value="Unassembled WGS sequence"/>
</dbReference>
<keyword evidence="3" id="KW-1185">Reference proteome</keyword>
<sequence>ALLKEEVRSQQIQGLRLSVTIAPPDKPQYSAQLSTTLSRRGPPPEPPDLATAMEWILAKSRRMEVYSVVIEKILQEIGNKLNLKTSFEFLCDPSPLSTDENRLLYEAVITDSSLGRGESAAELIVVFPLCDWDWSNGEGPRNSTVGRNLNKFLVLIHYLHCAVNVVMKQVLWMIGNYGAQVSKHYDPYTLHEFEYFDYRGLVEEEETMAARVVVGVSYYYFTAISDFHASINREAKAKWQPWVAFQNYHVSNEHFPIFGALCEFGENQFEDKRLRRYNIGVVTPLHKYFLLDDMFELNRSIEDLGAQESNSLILKKHLILGSLSSFKQWNPGDNYLIFNYYFTKRVLMQMDARAILLVIKFLEMKKGYANSNALMFATTILKSSAMVISWDPGKSNIPMLVSTHECGWKGFLSLYNLLNFVYDRGKLCKILFSARNHKLEVITNSLQICKQWLPLGLMGQESREFNFPMLVAVNEVCWRMFFTFHGLLNFVFDRGKF</sequence>
<proteinExistence type="predicted"/>
<evidence type="ECO:0000313" key="3">
    <source>
        <dbReference type="Proteomes" id="UP000265520"/>
    </source>
</evidence>